<dbReference type="Gene3D" id="1.10.30.50">
    <property type="match status" value="1"/>
</dbReference>
<evidence type="ECO:0008006" key="3">
    <source>
        <dbReference type="Google" id="ProtNLM"/>
    </source>
</evidence>
<keyword evidence="2" id="KW-1185">Reference proteome</keyword>
<dbReference type="RefSeq" id="WP_386103338.1">
    <property type="nucleotide sequence ID" value="NZ_JBHUOZ010000003.1"/>
</dbReference>
<comment type="caution">
    <text evidence="1">The sequence shown here is derived from an EMBL/GenBank/DDBJ whole genome shotgun (WGS) entry which is preliminary data.</text>
</comment>
<protein>
    <recommendedName>
        <fullName evidence="3">HNH endonuclease</fullName>
    </recommendedName>
</protein>
<gene>
    <name evidence="1" type="ORF">ACFS6H_20075</name>
</gene>
<evidence type="ECO:0000313" key="2">
    <source>
        <dbReference type="Proteomes" id="UP001597511"/>
    </source>
</evidence>
<name>A0ABW6A9V0_9BACT</name>
<dbReference type="Proteomes" id="UP001597511">
    <property type="component" value="Unassembled WGS sequence"/>
</dbReference>
<proteinExistence type="predicted"/>
<accession>A0ABW6A9V0</accession>
<sequence>MKEKYNHIDGTHCWFCDREYSSEYCLTIHTGMRLRRTKEHIIPRSKIGVNISTNYIGSCIDCNHLKGDRNAKQIAERIEKMIEYNNHEMKEYFPIMRLRAWKLYNKTAFLHRNFKTISPKTTKHETLKNSYKFHYSYSK</sequence>
<evidence type="ECO:0000313" key="1">
    <source>
        <dbReference type="EMBL" id="MFD2922029.1"/>
    </source>
</evidence>
<reference evidence="2" key="1">
    <citation type="journal article" date="2019" name="Int. J. Syst. Evol. Microbiol.">
        <title>The Global Catalogue of Microorganisms (GCM) 10K type strain sequencing project: providing services to taxonomists for standard genome sequencing and annotation.</title>
        <authorList>
            <consortium name="The Broad Institute Genomics Platform"/>
            <consortium name="The Broad Institute Genome Sequencing Center for Infectious Disease"/>
            <person name="Wu L."/>
            <person name="Ma J."/>
        </authorList>
    </citation>
    <scope>NUCLEOTIDE SEQUENCE [LARGE SCALE GENOMIC DNA]</scope>
    <source>
        <strain evidence="2">KCTC 23299</strain>
    </source>
</reference>
<organism evidence="1 2">
    <name type="scientific">Terrimonas rubra</name>
    <dbReference type="NCBI Taxonomy" id="1035890"/>
    <lineage>
        <taxon>Bacteria</taxon>
        <taxon>Pseudomonadati</taxon>
        <taxon>Bacteroidota</taxon>
        <taxon>Chitinophagia</taxon>
        <taxon>Chitinophagales</taxon>
        <taxon>Chitinophagaceae</taxon>
        <taxon>Terrimonas</taxon>
    </lineage>
</organism>
<dbReference type="EMBL" id="JBHUOZ010000003">
    <property type="protein sequence ID" value="MFD2922029.1"/>
    <property type="molecule type" value="Genomic_DNA"/>
</dbReference>